<evidence type="ECO:0000256" key="4">
    <source>
        <dbReference type="HAMAP-Rule" id="MF_00528"/>
    </source>
</evidence>
<organism evidence="5 6">
    <name type="scientific">Plastoroseomonas arctica</name>
    <dbReference type="NCBI Taxonomy" id="1509237"/>
    <lineage>
        <taxon>Bacteria</taxon>
        <taxon>Pseudomonadati</taxon>
        <taxon>Pseudomonadota</taxon>
        <taxon>Alphaproteobacteria</taxon>
        <taxon>Acetobacterales</taxon>
        <taxon>Acetobacteraceae</taxon>
        <taxon>Plastoroseomonas</taxon>
    </lineage>
</organism>
<dbReference type="PIRSF" id="PIRSF006305">
    <property type="entry name" value="Maf"/>
    <property type="match status" value="1"/>
</dbReference>
<proteinExistence type="inferred from homology"/>
<comment type="function">
    <text evidence="4">Nucleoside triphosphate pyrophosphatase. May have a dual role in cell division arrest and in preventing the incorporation of modified nucleotides into cellular nucleic acids.</text>
</comment>
<comment type="catalytic activity">
    <reaction evidence="4">
        <text>a 2'-deoxyribonucleoside 5'-triphosphate + H2O = a 2'-deoxyribonucleoside 5'-phosphate + diphosphate + H(+)</text>
        <dbReference type="Rhea" id="RHEA:44644"/>
        <dbReference type="ChEBI" id="CHEBI:15377"/>
        <dbReference type="ChEBI" id="CHEBI:15378"/>
        <dbReference type="ChEBI" id="CHEBI:33019"/>
        <dbReference type="ChEBI" id="CHEBI:61560"/>
        <dbReference type="ChEBI" id="CHEBI:65317"/>
        <dbReference type="EC" id="3.6.1.9"/>
    </reaction>
</comment>
<evidence type="ECO:0000256" key="3">
    <source>
        <dbReference type="ARBA" id="ARBA00023080"/>
    </source>
</evidence>
<keyword evidence="3 4" id="KW-0546">Nucleotide metabolism</keyword>
<comment type="subcellular location">
    <subcellularLocation>
        <location evidence="4">Cytoplasm</location>
    </subcellularLocation>
</comment>
<dbReference type="CDD" id="cd00555">
    <property type="entry name" value="Maf"/>
    <property type="match status" value="1"/>
</dbReference>
<evidence type="ECO:0000256" key="1">
    <source>
        <dbReference type="ARBA" id="ARBA00001968"/>
    </source>
</evidence>
<comment type="caution">
    <text evidence="4">Lacks conserved residue(s) required for the propagation of feature annotation.</text>
</comment>
<keyword evidence="4" id="KW-0963">Cytoplasm</keyword>
<keyword evidence="2 4" id="KW-0378">Hydrolase</keyword>
<dbReference type="HAMAP" id="MF_00528">
    <property type="entry name" value="Maf"/>
    <property type="match status" value="1"/>
</dbReference>
<dbReference type="EMBL" id="JAAEDH010000019">
    <property type="protein sequence ID" value="MBR0656487.1"/>
    <property type="molecule type" value="Genomic_DNA"/>
</dbReference>
<evidence type="ECO:0000313" key="6">
    <source>
        <dbReference type="Proteomes" id="UP001196068"/>
    </source>
</evidence>
<dbReference type="AlphaFoldDB" id="A0AAF1KUM2"/>
<evidence type="ECO:0000313" key="5">
    <source>
        <dbReference type="EMBL" id="MBR0656487.1"/>
    </source>
</evidence>
<dbReference type="GO" id="GO:0047429">
    <property type="term" value="F:nucleoside triphosphate diphosphatase activity"/>
    <property type="evidence" value="ECO:0007669"/>
    <property type="project" value="UniProtKB-EC"/>
</dbReference>
<dbReference type="RefSeq" id="WP_211875355.1">
    <property type="nucleotide sequence ID" value="NZ_JAAEDH010000019.1"/>
</dbReference>
<reference evidence="5" key="2">
    <citation type="journal article" date="2021" name="Syst. Appl. Microbiol.">
        <title>Roseomonas hellenica sp. nov., isolated from roots of wild-growing Alkanna tinctoria.</title>
        <authorList>
            <person name="Rat A."/>
            <person name="Naranjo H.D."/>
            <person name="Lebbe L."/>
            <person name="Cnockaert M."/>
            <person name="Krigas N."/>
            <person name="Grigoriadou K."/>
            <person name="Maloupa E."/>
            <person name="Willems A."/>
        </authorList>
    </citation>
    <scope>NUCLEOTIDE SEQUENCE</scope>
    <source>
        <strain evidence="5">LMG 28251</strain>
    </source>
</reference>
<dbReference type="InterPro" id="IPR029001">
    <property type="entry name" value="ITPase-like_fam"/>
</dbReference>
<sequence>MMMRPDAPHVVLASGSASRRAVLQAAGVAFEIATPQVDEAAIKDACRAEDVPVADTALILADAKASRIARTRPDDLVIAADQMLVCDGAWYDKPADMEAARVQLQALRGRKHELVSGMVAWRGGHRVWQDVTVSPMEMRDFSDEFLDAYLALEGPTLLGSVGAYRLEGPGVQLFARVGGEHSAILGLPLMPLLRFLRQHHVLLD</sequence>
<dbReference type="Gene3D" id="3.90.950.10">
    <property type="match status" value="1"/>
</dbReference>
<evidence type="ECO:0000256" key="2">
    <source>
        <dbReference type="ARBA" id="ARBA00022801"/>
    </source>
</evidence>
<comment type="similarity">
    <text evidence="4">Belongs to the Maf family.</text>
</comment>
<comment type="catalytic activity">
    <reaction evidence="4">
        <text>a ribonucleoside 5'-triphosphate + H2O = a ribonucleoside 5'-phosphate + diphosphate + H(+)</text>
        <dbReference type="Rhea" id="RHEA:23996"/>
        <dbReference type="ChEBI" id="CHEBI:15377"/>
        <dbReference type="ChEBI" id="CHEBI:15378"/>
        <dbReference type="ChEBI" id="CHEBI:33019"/>
        <dbReference type="ChEBI" id="CHEBI:58043"/>
        <dbReference type="ChEBI" id="CHEBI:61557"/>
        <dbReference type="EC" id="3.6.1.9"/>
    </reaction>
</comment>
<dbReference type="PANTHER" id="PTHR43213">
    <property type="entry name" value="BIFUNCTIONAL DTTP/UTP PYROPHOSPHATASE/METHYLTRANSFERASE PROTEIN-RELATED"/>
    <property type="match status" value="1"/>
</dbReference>
<keyword evidence="6" id="KW-1185">Reference proteome</keyword>
<comment type="cofactor">
    <cofactor evidence="1 4">
        <name>a divalent metal cation</name>
        <dbReference type="ChEBI" id="CHEBI:60240"/>
    </cofactor>
</comment>
<protein>
    <recommendedName>
        <fullName evidence="4">Nucleoside triphosphate pyrophosphatase</fullName>
        <ecNumber evidence="4">3.6.1.9</ecNumber>
    </recommendedName>
    <alternativeName>
        <fullName evidence="4">Nucleotide pyrophosphatase</fullName>
        <shortName evidence="4">Nucleotide PPase</shortName>
    </alternativeName>
</protein>
<dbReference type="PANTHER" id="PTHR43213:SF5">
    <property type="entry name" value="BIFUNCTIONAL DTTP_UTP PYROPHOSPHATASE_METHYLTRANSFERASE PROTEIN-RELATED"/>
    <property type="match status" value="1"/>
</dbReference>
<dbReference type="Pfam" id="PF02545">
    <property type="entry name" value="Maf"/>
    <property type="match status" value="1"/>
</dbReference>
<feature type="active site" description="Proton acceptor" evidence="4">
    <location>
        <position position="81"/>
    </location>
</feature>
<dbReference type="InterPro" id="IPR003697">
    <property type="entry name" value="Maf-like"/>
</dbReference>
<dbReference type="SUPFAM" id="SSF52972">
    <property type="entry name" value="ITPase-like"/>
    <property type="match status" value="1"/>
</dbReference>
<gene>
    <name evidence="5" type="ORF">GXW79_15510</name>
</gene>
<dbReference type="GO" id="GO:0009117">
    <property type="term" value="P:nucleotide metabolic process"/>
    <property type="evidence" value="ECO:0007669"/>
    <property type="project" value="UniProtKB-KW"/>
</dbReference>
<accession>A0AAF1KUM2</accession>
<reference evidence="5" key="1">
    <citation type="submission" date="2020-01" db="EMBL/GenBank/DDBJ databases">
        <authorList>
            <person name="Rat A."/>
        </authorList>
    </citation>
    <scope>NUCLEOTIDE SEQUENCE</scope>
    <source>
        <strain evidence="5">LMG 28251</strain>
    </source>
</reference>
<comment type="caution">
    <text evidence="5">The sequence shown here is derived from an EMBL/GenBank/DDBJ whole genome shotgun (WGS) entry which is preliminary data.</text>
</comment>
<name>A0AAF1KUM2_9PROT</name>
<dbReference type="Proteomes" id="UP001196068">
    <property type="component" value="Unassembled WGS sequence"/>
</dbReference>
<dbReference type="GO" id="GO:0005737">
    <property type="term" value="C:cytoplasm"/>
    <property type="evidence" value="ECO:0007669"/>
    <property type="project" value="UniProtKB-SubCell"/>
</dbReference>
<dbReference type="EC" id="3.6.1.9" evidence="4"/>